<feature type="compositionally biased region" description="Polar residues" evidence="5">
    <location>
        <begin position="312"/>
        <end position="326"/>
    </location>
</feature>
<evidence type="ECO:0000259" key="7">
    <source>
        <dbReference type="PROSITE" id="PS50042"/>
    </source>
</evidence>
<sequence>MTGRSSPFTEGPGPRANYTHPGLDHHASLRNNADSISDADFSDDRLSPSSDPGNNPALLSQPGDSGSRNHKGKRPEQESAQTTASEDAWFSYTATGNNMRQMQARRRSSNPVGSPSSPNLRRAGLLQPMASPFGYGVNTSSPSLAFDHPQSSTTPPSSSSPFASIFSPHTGGPGSVSDGGVGHAHLEPATKPRVVPHSQRTIRENTMELSGLIVSSAATPSSFILTYKSSNELQPRSDWTPTVAPDSLRVFDSTIRIEPRSFVAEDKSPSAELSGHDGDRVPSSENNTSLEHALGGERGRSSEGRNQGFDVQHSSMLQSTPNASNDHPSEFKSGLSLLLHPLPPSPSTTSSSLAPPKPSRESSHSSTRTITTLHSSKQDTSQEDPSDAGSGSPTPTSTRVGSPYPKIPVLPPHRATKSKTTSSSNVHRQNLPRKSRIRWDPALGDASLSSQPYASDQNGINGTPHSTHDDENTTLLGRSESHLNHPFYGSIFSKKLKSVTVPNSAQIRQMLNDTARASLRAIPAVLLGSLLNILDGVSYGMIIFPTSAPFTDLGPMGVSMFFVSCVLAQLCFTLGGSGFAGANGSMMIEVVPFYHILAARIAYAIGEDKPAEVIATTIVAYALSSVLTGLSFLLLGALRLGALIGFFPRHILVGCIGGVGAFLIETGLTVSMRIPDDDFNIDLETLRFMFLEPQNLALWTIPLALAILLRLITSRWSHQLIFPVYFVVIPVFFYVIVAAARWDLDELREDGWLFDIPGGINGQSESWWKFYTYFDRNLIHLEPLWATLPTQFALLFFNILHPPLNVPALAVSLNEDVDTNKELVAHGYSNILAGAFGTVPNYLLTVTHRFYRVGGDTRVAGFLLAAATTILLLVGTGPIAYIPVPVVGALIFVLGIDLVKEALWDTRHRVSRTEYITILSIIVAMTVWDFVIGVLFGIVISCFFFVVQNSQRRSIRAFHTGETMVSTVRRPSAQRAYLKEVTKQTTILRLQGAYSFLIFLNANNMHAVGFLFFGTITYVEEAIRGIIDAPSWQRNPVRFLVVDLTLVAGVDMSAAEAFVRVQRLLAAKYVTLVFCGFTVDSPVGKALESVGVMNSEGVELFSTLNDAMEWTENVYLKAYFRSQKLETSIPFVLPGRQDVDVISSYQSSQNSAGSPRRSMLFEAGSRTIANEIRSPPILDNTATEPFLTLVRAFSSFGDFDFSQFRLLVPYFQRMSVSEGFVLWHQGDNSDGLYLIESGVLRATYQFAEYAQSIEESMVPGTLAGELSALSNLPRNAKTVAERPAVLWKLSNESLRRLETEEPNLARMFTHMVLKSAKIDYDTLLAALAGRQ</sequence>
<dbReference type="Gene3D" id="3.30.750.24">
    <property type="entry name" value="STAS domain"/>
    <property type="match status" value="1"/>
</dbReference>
<feature type="compositionally biased region" description="Gly residues" evidence="5">
    <location>
        <begin position="171"/>
        <end position="182"/>
    </location>
</feature>
<feature type="transmembrane region" description="Helical" evidence="6">
    <location>
        <begin position="827"/>
        <end position="847"/>
    </location>
</feature>
<dbReference type="InterPro" id="IPR000595">
    <property type="entry name" value="cNMP-bd_dom"/>
</dbReference>
<organism evidence="9 10">
    <name type="scientific">Lentinula detonsa</name>
    <dbReference type="NCBI Taxonomy" id="2804962"/>
    <lineage>
        <taxon>Eukaryota</taxon>
        <taxon>Fungi</taxon>
        <taxon>Dikarya</taxon>
        <taxon>Basidiomycota</taxon>
        <taxon>Agaricomycotina</taxon>
        <taxon>Agaricomycetes</taxon>
        <taxon>Agaricomycetidae</taxon>
        <taxon>Agaricales</taxon>
        <taxon>Marasmiineae</taxon>
        <taxon>Omphalotaceae</taxon>
        <taxon>Lentinula</taxon>
    </lineage>
</organism>
<feature type="compositionally biased region" description="Low complexity" evidence="5">
    <location>
        <begin position="109"/>
        <end position="118"/>
    </location>
</feature>
<dbReference type="CDD" id="cd07042">
    <property type="entry name" value="STAS_SulP_like_sulfate_transporter"/>
    <property type="match status" value="1"/>
</dbReference>
<evidence type="ECO:0000256" key="4">
    <source>
        <dbReference type="ARBA" id="ARBA00023136"/>
    </source>
</evidence>
<comment type="caution">
    <text evidence="9">The sequence shown here is derived from an EMBL/GenBank/DDBJ whole genome shotgun (WGS) entry which is preliminary data.</text>
</comment>
<feature type="compositionally biased region" description="Polar residues" evidence="5">
    <location>
        <begin position="92"/>
        <end position="101"/>
    </location>
</feature>
<dbReference type="InterPro" id="IPR002645">
    <property type="entry name" value="STAS_dom"/>
</dbReference>
<dbReference type="InterPro" id="IPR036513">
    <property type="entry name" value="STAS_dom_sf"/>
</dbReference>
<dbReference type="SUPFAM" id="SSF52091">
    <property type="entry name" value="SpoIIaa-like"/>
    <property type="match status" value="1"/>
</dbReference>
<dbReference type="Proteomes" id="UP001163850">
    <property type="component" value="Unassembled WGS sequence"/>
</dbReference>
<feature type="transmembrane region" description="Helical" evidence="6">
    <location>
        <begin position="650"/>
        <end position="670"/>
    </location>
</feature>
<protein>
    <submittedName>
        <fullName evidence="9">Sulfate transporter family-domain-containing protein</fullName>
    </submittedName>
</protein>
<keyword evidence="4 6" id="KW-0472">Membrane</keyword>
<gene>
    <name evidence="9" type="ORF">F5890DRAFT_1556711</name>
</gene>
<feature type="compositionally biased region" description="Basic and acidic residues" evidence="5">
    <location>
        <begin position="294"/>
        <end position="303"/>
    </location>
</feature>
<dbReference type="GO" id="GO:0016020">
    <property type="term" value="C:membrane"/>
    <property type="evidence" value="ECO:0007669"/>
    <property type="project" value="UniProtKB-SubCell"/>
</dbReference>
<dbReference type="Pfam" id="PF01740">
    <property type="entry name" value="STAS"/>
    <property type="match status" value="1"/>
</dbReference>
<evidence type="ECO:0000313" key="9">
    <source>
        <dbReference type="EMBL" id="KAJ3981555.1"/>
    </source>
</evidence>
<reference evidence="9" key="1">
    <citation type="submission" date="2022-08" db="EMBL/GenBank/DDBJ databases">
        <authorList>
            <consortium name="DOE Joint Genome Institute"/>
            <person name="Min B."/>
            <person name="Riley R."/>
            <person name="Sierra-Patev S."/>
            <person name="Naranjo-Ortiz M."/>
            <person name="Looney B."/>
            <person name="Konkel Z."/>
            <person name="Slot J.C."/>
            <person name="Sakamoto Y."/>
            <person name="Steenwyk J.L."/>
            <person name="Rokas A."/>
            <person name="Carro J."/>
            <person name="Camarero S."/>
            <person name="Ferreira P."/>
            <person name="Molpeceres G."/>
            <person name="Ruiz-Duenas F.J."/>
            <person name="Serrano A."/>
            <person name="Henrissat B."/>
            <person name="Drula E."/>
            <person name="Hughes K.W."/>
            <person name="Mata J.L."/>
            <person name="Ishikawa N.K."/>
            <person name="Vargas-Isla R."/>
            <person name="Ushijima S."/>
            <person name="Smith C.A."/>
            <person name="Ahrendt S."/>
            <person name="Andreopoulos W."/>
            <person name="He G."/>
            <person name="Labutti K."/>
            <person name="Lipzen A."/>
            <person name="Ng V."/>
            <person name="Sandor L."/>
            <person name="Barry K."/>
            <person name="Martinez A.T."/>
            <person name="Xiao Y."/>
            <person name="Gibbons J.G."/>
            <person name="Terashima K."/>
            <person name="Hibbett D.S."/>
            <person name="Grigoriev I.V."/>
        </authorList>
    </citation>
    <scope>NUCLEOTIDE SEQUENCE</scope>
    <source>
        <strain evidence="9">TFB7829</strain>
    </source>
</reference>
<feature type="transmembrane region" description="Helical" evidence="6">
    <location>
        <begin position="556"/>
        <end position="575"/>
    </location>
</feature>
<feature type="compositionally biased region" description="Polar residues" evidence="5">
    <location>
        <begin position="447"/>
        <end position="465"/>
    </location>
</feature>
<keyword evidence="2 6" id="KW-0812">Transmembrane</keyword>
<dbReference type="InterPro" id="IPR052706">
    <property type="entry name" value="Membrane-Transporter-like"/>
</dbReference>
<feature type="transmembrane region" description="Helical" evidence="6">
    <location>
        <begin position="720"/>
        <end position="742"/>
    </location>
</feature>
<feature type="compositionally biased region" description="Low complexity" evidence="5">
    <location>
        <begin position="149"/>
        <end position="168"/>
    </location>
</feature>
<feature type="transmembrane region" description="Helical" evidence="6">
    <location>
        <begin position="915"/>
        <end position="946"/>
    </location>
</feature>
<feature type="transmembrane region" description="Helical" evidence="6">
    <location>
        <begin position="696"/>
        <end position="713"/>
    </location>
</feature>
<dbReference type="PROSITE" id="PS50042">
    <property type="entry name" value="CNMP_BINDING_3"/>
    <property type="match status" value="1"/>
</dbReference>
<feature type="compositionally biased region" description="Polar residues" evidence="5">
    <location>
        <begin position="418"/>
        <end position="428"/>
    </location>
</feature>
<evidence type="ECO:0000313" key="10">
    <source>
        <dbReference type="Proteomes" id="UP001163850"/>
    </source>
</evidence>
<feature type="domain" description="STAS" evidence="8">
    <location>
        <begin position="1009"/>
        <end position="1111"/>
    </location>
</feature>
<feature type="region of interest" description="Disordered" evidence="5">
    <location>
        <begin position="258"/>
        <end position="474"/>
    </location>
</feature>
<evidence type="ECO:0000256" key="2">
    <source>
        <dbReference type="ARBA" id="ARBA00022692"/>
    </source>
</evidence>
<dbReference type="PANTHER" id="PTHR43310">
    <property type="entry name" value="SULFATE TRANSPORTER YBAR-RELATED"/>
    <property type="match status" value="1"/>
</dbReference>
<dbReference type="Pfam" id="PF00027">
    <property type="entry name" value="cNMP_binding"/>
    <property type="match status" value="1"/>
</dbReference>
<feature type="domain" description="Cyclic nucleotide-binding" evidence="7">
    <location>
        <begin position="1195"/>
        <end position="1315"/>
    </location>
</feature>
<evidence type="ECO:0000256" key="6">
    <source>
        <dbReference type="SAM" id="Phobius"/>
    </source>
</evidence>
<accession>A0AA38PTK0</accession>
<dbReference type="PANTHER" id="PTHR43310:SF4">
    <property type="entry name" value="AFR304WP"/>
    <property type="match status" value="1"/>
</dbReference>
<dbReference type="SUPFAM" id="SSF51206">
    <property type="entry name" value="cAMP-binding domain-like"/>
    <property type="match status" value="1"/>
</dbReference>
<dbReference type="InterPro" id="IPR018490">
    <property type="entry name" value="cNMP-bd_dom_sf"/>
</dbReference>
<comment type="subcellular location">
    <subcellularLocation>
        <location evidence="1">Membrane</location>
        <topology evidence="1">Multi-pass membrane protein</topology>
    </subcellularLocation>
</comment>
<name>A0AA38PTK0_9AGAR</name>
<dbReference type="PROSITE" id="PS50801">
    <property type="entry name" value="STAS"/>
    <property type="match status" value="1"/>
</dbReference>
<dbReference type="Pfam" id="PF00916">
    <property type="entry name" value="Sulfate_transp"/>
    <property type="match status" value="1"/>
</dbReference>
<proteinExistence type="predicted"/>
<feature type="transmembrane region" description="Helical" evidence="6">
    <location>
        <begin position="859"/>
        <end position="880"/>
    </location>
</feature>
<dbReference type="EMBL" id="MU802108">
    <property type="protein sequence ID" value="KAJ3981555.1"/>
    <property type="molecule type" value="Genomic_DNA"/>
</dbReference>
<evidence type="ECO:0000256" key="3">
    <source>
        <dbReference type="ARBA" id="ARBA00022989"/>
    </source>
</evidence>
<feature type="compositionally biased region" description="Polar residues" evidence="5">
    <location>
        <begin position="389"/>
        <end position="400"/>
    </location>
</feature>
<feature type="compositionally biased region" description="Basic and acidic residues" evidence="5">
    <location>
        <begin position="258"/>
        <end position="282"/>
    </location>
</feature>
<keyword evidence="3 6" id="KW-1133">Transmembrane helix</keyword>
<feature type="compositionally biased region" description="Polar residues" evidence="5">
    <location>
        <begin position="364"/>
        <end position="379"/>
    </location>
</feature>
<feature type="region of interest" description="Disordered" evidence="5">
    <location>
        <begin position="1"/>
        <end position="199"/>
    </location>
</feature>
<dbReference type="InterPro" id="IPR011547">
    <property type="entry name" value="SLC26A/SulP_dom"/>
</dbReference>
<dbReference type="Gene3D" id="2.60.120.10">
    <property type="entry name" value="Jelly Rolls"/>
    <property type="match status" value="1"/>
</dbReference>
<evidence type="ECO:0000259" key="8">
    <source>
        <dbReference type="PROSITE" id="PS50801"/>
    </source>
</evidence>
<evidence type="ECO:0000256" key="1">
    <source>
        <dbReference type="ARBA" id="ARBA00004141"/>
    </source>
</evidence>
<dbReference type="SMART" id="SM00100">
    <property type="entry name" value="cNMP"/>
    <property type="match status" value="1"/>
</dbReference>
<feature type="transmembrane region" description="Helical" evidence="6">
    <location>
        <begin position="524"/>
        <end position="544"/>
    </location>
</feature>
<dbReference type="InterPro" id="IPR014710">
    <property type="entry name" value="RmlC-like_jellyroll"/>
</dbReference>
<evidence type="ECO:0000256" key="5">
    <source>
        <dbReference type="SAM" id="MobiDB-lite"/>
    </source>
</evidence>
<feature type="transmembrane region" description="Helical" evidence="6">
    <location>
        <begin position="618"/>
        <end position="638"/>
    </location>
</feature>
<dbReference type="CDD" id="cd00038">
    <property type="entry name" value="CAP_ED"/>
    <property type="match status" value="1"/>
</dbReference>